<keyword evidence="4" id="KW-1185">Reference proteome</keyword>
<keyword evidence="1" id="KW-0145">Chemotaxis</keyword>
<protein>
    <recommendedName>
        <fullName evidence="2">Chemotaxis phosphatase CheX-like domain-containing protein</fullName>
    </recommendedName>
</protein>
<dbReference type="Proteomes" id="UP000610203">
    <property type="component" value="Unassembled WGS sequence"/>
</dbReference>
<dbReference type="CDD" id="cd17906">
    <property type="entry name" value="CheX"/>
    <property type="match status" value="1"/>
</dbReference>
<dbReference type="PANTHER" id="PTHR39452">
    <property type="entry name" value="CHEY-P PHOSPHATASE CHEX"/>
    <property type="match status" value="1"/>
</dbReference>
<dbReference type="SUPFAM" id="SSF103039">
    <property type="entry name" value="CheC-like"/>
    <property type="match status" value="1"/>
</dbReference>
<evidence type="ECO:0000313" key="3">
    <source>
        <dbReference type="EMBL" id="GHD29862.1"/>
    </source>
</evidence>
<feature type="domain" description="Chemotaxis phosphatase CheX-like" evidence="2">
    <location>
        <begin position="43"/>
        <end position="134"/>
    </location>
</feature>
<proteinExistence type="predicted"/>
<organism evidence="3 4">
    <name type="scientific">Psychrobacter glaciei</name>
    <dbReference type="NCBI Taxonomy" id="619771"/>
    <lineage>
        <taxon>Bacteria</taxon>
        <taxon>Pseudomonadati</taxon>
        <taxon>Pseudomonadota</taxon>
        <taxon>Gammaproteobacteria</taxon>
        <taxon>Moraxellales</taxon>
        <taxon>Moraxellaceae</taxon>
        <taxon>Psychrobacter</taxon>
    </lineage>
</organism>
<sequence length="149" mass="16631">MKEQHLHIFLNIITNYFDQFGSESLIVDTPYLLENQQPKVYDYTGVIGISGVQKGVVYFSATRDLLSSILDSMGETDKSDENYIDLAGEVANTIAGNARKEFGSEFHISVPFVFKGAPQSIVLPHDERSFIIPVTWRGQVGEIVVCLQD</sequence>
<dbReference type="RefSeq" id="WP_189582676.1">
    <property type="nucleotide sequence ID" value="NZ_BMZR01000002.1"/>
</dbReference>
<evidence type="ECO:0000259" key="2">
    <source>
        <dbReference type="Pfam" id="PF13690"/>
    </source>
</evidence>
<reference evidence="4" key="1">
    <citation type="journal article" date="2019" name="Int. J. Syst. Evol. Microbiol.">
        <title>The Global Catalogue of Microorganisms (GCM) 10K type strain sequencing project: providing services to taxonomists for standard genome sequencing and annotation.</title>
        <authorList>
            <consortium name="The Broad Institute Genomics Platform"/>
            <consortium name="The Broad Institute Genome Sequencing Center for Infectious Disease"/>
            <person name="Wu L."/>
            <person name="Ma J."/>
        </authorList>
    </citation>
    <scope>NUCLEOTIDE SEQUENCE [LARGE SCALE GENOMIC DNA]</scope>
    <source>
        <strain evidence="4">KCTC 42280</strain>
    </source>
</reference>
<gene>
    <name evidence="3" type="ORF">GCM10016272_10030</name>
</gene>
<evidence type="ECO:0000256" key="1">
    <source>
        <dbReference type="ARBA" id="ARBA00022500"/>
    </source>
</evidence>
<accession>A0ABQ3GPQ1</accession>
<dbReference type="Gene3D" id="3.40.1550.10">
    <property type="entry name" value="CheC-like"/>
    <property type="match status" value="1"/>
</dbReference>
<dbReference type="Pfam" id="PF13690">
    <property type="entry name" value="CheX"/>
    <property type="match status" value="1"/>
</dbReference>
<comment type="caution">
    <text evidence="3">The sequence shown here is derived from an EMBL/GenBank/DDBJ whole genome shotgun (WGS) entry which is preliminary data.</text>
</comment>
<dbReference type="EMBL" id="BMZR01000002">
    <property type="protein sequence ID" value="GHD29862.1"/>
    <property type="molecule type" value="Genomic_DNA"/>
</dbReference>
<evidence type="ECO:0000313" key="4">
    <source>
        <dbReference type="Proteomes" id="UP000610203"/>
    </source>
</evidence>
<dbReference type="PANTHER" id="PTHR39452:SF1">
    <property type="entry name" value="CHEY-P PHOSPHATASE CHEX"/>
    <property type="match status" value="1"/>
</dbReference>
<dbReference type="InterPro" id="IPR028976">
    <property type="entry name" value="CheC-like_sf"/>
</dbReference>
<dbReference type="InterPro" id="IPR038756">
    <property type="entry name" value="CheX-like"/>
</dbReference>
<dbReference type="InterPro" id="IPR028051">
    <property type="entry name" value="CheX-like_dom"/>
</dbReference>
<name>A0ABQ3GPQ1_9GAMM</name>